<name>A0ABQ0LT73_MYCCL</name>
<gene>
    <name evidence="1" type="ORF">MCHLO_11145</name>
</gene>
<keyword evidence="2" id="KW-1185">Reference proteome</keyword>
<sequence length="175" mass="19457">MLHGLHLAPNLEKIVLHFFISSSARAPAASTSIPLDAMLDDLQCLAERPENLERLTLTLTLYCDPSLPPKRSFSARALTWRRQKSIQNKAPMFSPSLAIAASLECIQTVVLNTRSASMVQALLPWLAALPALDELEVFVLRGRTEVSEAAEMEMLEKEAREVLRGEIHLRVGRSK</sequence>
<protein>
    <submittedName>
        <fullName evidence="1">Uncharacterized protein</fullName>
    </submittedName>
</protein>
<proteinExistence type="predicted"/>
<accession>A0ABQ0LT73</accession>
<evidence type="ECO:0000313" key="1">
    <source>
        <dbReference type="EMBL" id="GAT54278.1"/>
    </source>
</evidence>
<dbReference type="Proteomes" id="UP000815677">
    <property type="component" value="Unassembled WGS sequence"/>
</dbReference>
<reference evidence="1" key="1">
    <citation type="submission" date="2014-09" db="EMBL/GenBank/DDBJ databases">
        <title>Genome sequence of the luminous mushroom Mycena chlorophos for searching fungal bioluminescence genes.</title>
        <authorList>
            <person name="Tanaka Y."/>
            <person name="Kasuga D."/>
            <person name="Oba Y."/>
            <person name="Hase S."/>
            <person name="Sato K."/>
            <person name="Oba Y."/>
            <person name="Sakakibara Y."/>
        </authorList>
    </citation>
    <scope>NUCLEOTIDE SEQUENCE</scope>
</reference>
<evidence type="ECO:0000313" key="2">
    <source>
        <dbReference type="Proteomes" id="UP000815677"/>
    </source>
</evidence>
<dbReference type="EMBL" id="DF848599">
    <property type="protein sequence ID" value="GAT54278.1"/>
    <property type="molecule type" value="Genomic_DNA"/>
</dbReference>
<organism evidence="1 2">
    <name type="scientific">Mycena chlorophos</name>
    <name type="common">Agaric fungus</name>
    <name type="synonym">Agaricus chlorophos</name>
    <dbReference type="NCBI Taxonomy" id="658473"/>
    <lineage>
        <taxon>Eukaryota</taxon>
        <taxon>Fungi</taxon>
        <taxon>Dikarya</taxon>
        <taxon>Basidiomycota</taxon>
        <taxon>Agaricomycotina</taxon>
        <taxon>Agaricomycetes</taxon>
        <taxon>Agaricomycetidae</taxon>
        <taxon>Agaricales</taxon>
        <taxon>Marasmiineae</taxon>
        <taxon>Mycenaceae</taxon>
        <taxon>Mycena</taxon>
    </lineage>
</organism>